<proteinExistence type="predicted"/>
<feature type="chain" id="PRO_5012779966" evidence="5">
    <location>
        <begin position="23"/>
        <end position="282"/>
    </location>
</feature>
<gene>
    <name evidence="6" type="ORF">A9Q84_07340</name>
</gene>
<sequence length="282" mass="32899">MKKGIFSTLILMTILLSSCASNSLYKTPEQKRAELYYSHGTEKLVSKEYRQALKYLLKAYELDKEDSKVLNNLGMCYFFLKQDKLAFNYLNAATLADPKNSDALNNLGSIYFQKKQYQMALNQYNKVLQNLTYEHQFRTHYNMALIYLKLGNKKAAKQNLVLSNTQNQDYCPASFQLGKLYFDEFRYHSALKWFKEGQQGQCFENPQPLYMQGLTYLELEEYGQARAKFQEVIERFSATRYSTLATLKLSKITNQQILRTKASDEMPVKEKKAKNKFNSPSF</sequence>
<feature type="region of interest" description="Disordered" evidence="4">
    <location>
        <begin position="263"/>
        <end position="282"/>
    </location>
</feature>
<evidence type="ECO:0000256" key="5">
    <source>
        <dbReference type="SAM" id="SignalP"/>
    </source>
</evidence>
<dbReference type="Pfam" id="PF13174">
    <property type="entry name" value="TPR_6"/>
    <property type="match status" value="1"/>
</dbReference>
<evidence type="ECO:0000256" key="4">
    <source>
        <dbReference type="SAM" id="MobiDB-lite"/>
    </source>
</evidence>
<accession>A0A1Y5F5L1</accession>
<evidence type="ECO:0000256" key="2">
    <source>
        <dbReference type="ARBA" id="ARBA00022803"/>
    </source>
</evidence>
<feature type="signal peptide" evidence="5">
    <location>
        <begin position="1"/>
        <end position="22"/>
    </location>
</feature>
<dbReference type="InterPro" id="IPR011990">
    <property type="entry name" value="TPR-like_helical_dom_sf"/>
</dbReference>
<dbReference type="Proteomes" id="UP000196531">
    <property type="component" value="Unassembled WGS sequence"/>
</dbReference>
<dbReference type="Pfam" id="PF00515">
    <property type="entry name" value="TPR_1"/>
    <property type="match status" value="1"/>
</dbReference>
<feature type="repeat" description="TPR" evidence="3">
    <location>
        <begin position="33"/>
        <end position="66"/>
    </location>
</feature>
<keyword evidence="1" id="KW-0677">Repeat</keyword>
<evidence type="ECO:0000313" key="6">
    <source>
        <dbReference type="EMBL" id="OUR96167.1"/>
    </source>
</evidence>
<keyword evidence="2 3" id="KW-0802">TPR repeat</keyword>
<dbReference type="PANTHER" id="PTHR44186:SF1">
    <property type="entry name" value="BARDET-BIEDL SYNDROME 4 PROTEIN"/>
    <property type="match status" value="1"/>
</dbReference>
<dbReference type="PROSITE" id="PS51257">
    <property type="entry name" value="PROKAR_LIPOPROTEIN"/>
    <property type="match status" value="1"/>
</dbReference>
<comment type="caution">
    <text evidence="6">The sequence shown here is derived from an EMBL/GenBank/DDBJ whole genome shotgun (WGS) entry which is preliminary data.</text>
</comment>
<evidence type="ECO:0000313" key="7">
    <source>
        <dbReference type="Proteomes" id="UP000196531"/>
    </source>
</evidence>
<name>A0A1Y5F5L1_9BACT</name>
<dbReference type="Gene3D" id="1.25.40.10">
    <property type="entry name" value="Tetratricopeptide repeat domain"/>
    <property type="match status" value="3"/>
</dbReference>
<keyword evidence="5" id="KW-0732">Signal</keyword>
<dbReference type="EMBL" id="MAAO01000006">
    <property type="protein sequence ID" value="OUR96167.1"/>
    <property type="molecule type" value="Genomic_DNA"/>
</dbReference>
<dbReference type="SMART" id="SM00028">
    <property type="entry name" value="TPR"/>
    <property type="match status" value="5"/>
</dbReference>
<dbReference type="InterPro" id="IPR019734">
    <property type="entry name" value="TPR_rpt"/>
</dbReference>
<evidence type="ECO:0000256" key="3">
    <source>
        <dbReference type="PROSITE-ProRule" id="PRU00339"/>
    </source>
</evidence>
<dbReference type="PROSITE" id="PS50005">
    <property type="entry name" value="TPR"/>
    <property type="match status" value="2"/>
</dbReference>
<dbReference type="PANTHER" id="PTHR44186">
    <property type="match status" value="1"/>
</dbReference>
<reference evidence="7" key="1">
    <citation type="journal article" date="2017" name="Proc. Natl. Acad. Sci. U.S.A.">
        <title>Simulation of Deepwater Horizon oil plume reveals substrate specialization within a complex community of hydrocarbon-degraders.</title>
        <authorList>
            <person name="Hu P."/>
            <person name="Dubinsky E.A."/>
            <person name="Probst A.J."/>
            <person name="Wang J."/>
            <person name="Sieber C.M.K."/>
            <person name="Tom L.M."/>
            <person name="Gardinali P."/>
            <person name="Banfield J.F."/>
            <person name="Atlas R.M."/>
            <person name="Andersen G.L."/>
        </authorList>
    </citation>
    <scope>NUCLEOTIDE SEQUENCE [LARGE SCALE GENOMIC DNA]</scope>
</reference>
<protein>
    <submittedName>
        <fullName evidence="6">Uncharacterized protein</fullName>
    </submittedName>
</protein>
<feature type="repeat" description="TPR" evidence="3">
    <location>
        <begin position="101"/>
        <end position="134"/>
    </location>
</feature>
<dbReference type="SUPFAM" id="SSF48452">
    <property type="entry name" value="TPR-like"/>
    <property type="match status" value="1"/>
</dbReference>
<dbReference type="AlphaFoldDB" id="A0A1Y5F5L1"/>
<dbReference type="Pfam" id="PF13181">
    <property type="entry name" value="TPR_8"/>
    <property type="match status" value="2"/>
</dbReference>
<evidence type="ECO:0000256" key="1">
    <source>
        <dbReference type="ARBA" id="ARBA00022737"/>
    </source>
</evidence>
<organism evidence="6 7">
    <name type="scientific">Halobacteriovorax marinus</name>
    <dbReference type="NCBI Taxonomy" id="97084"/>
    <lineage>
        <taxon>Bacteria</taxon>
        <taxon>Pseudomonadati</taxon>
        <taxon>Bdellovibrionota</taxon>
        <taxon>Bacteriovoracia</taxon>
        <taxon>Bacteriovoracales</taxon>
        <taxon>Halobacteriovoraceae</taxon>
        <taxon>Halobacteriovorax</taxon>
    </lineage>
</organism>